<evidence type="ECO:0000259" key="11">
    <source>
        <dbReference type="PROSITE" id="PS50850"/>
    </source>
</evidence>
<feature type="transmembrane region" description="Helical" evidence="10">
    <location>
        <begin position="333"/>
        <end position="354"/>
    </location>
</feature>
<keyword evidence="5 10" id="KW-1133">Transmembrane helix</keyword>
<feature type="transmembrane region" description="Helical" evidence="10">
    <location>
        <begin position="303"/>
        <end position="326"/>
    </location>
</feature>
<dbReference type="PRINTS" id="PR00171">
    <property type="entry name" value="SUGRTRNSPORT"/>
</dbReference>
<dbReference type="SUPFAM" id="SSF103473">
    <property type="entry name" value="MFS general substrate transporter"/>
    <property type="match status" value="1"/>
</dbReference>
<feature type="region of interest" description="Disordered" evidence="9">
    <location>
        <begin position="468"/>
        <end position="494"/>
    </location>
</feature>
<dbReference type="InterPro" id="IPR020846">
    <property type="entry name" value="MFS_dom"/>
</dbReference>
<dbReference type="PROSITE" id="PS50850">
    <property type="entry name" value="MFS"/>
    <property type="match status" value="1"/>
</dbReference>
<evidence type="ECO:0000256" key="5">
    <source>
        <dbReference type="ARBA" id="ARBA00022989"/>
    </source>
</evidence>
<keyword evidence="3 8" id="KW-0813">Transport</keyword>
<gene>
    <name evidence="12" type="ORF">JR316_000719</name>
</gene>
<keyword evidence="4 10" id="KW-0812">Transmembrane</keyword>
<dbReference type="Pfam" id="PF00083">
    <property type="entry name" value="Sugar_tr"/>
    <property type="match status" value="1"/>
</dbReference>
<feature type="transmembrane region" description="Helical" evidence="10">
    <location>
        <begin position="268"/>
        <end position="291"/>
    </location>
</feature>
<dbReference type="Gene3D" id="1.20.1250.20">
    <property type="entry name" value="MFS general substrate transporter like domains"/>
    <property type="match status" value="1"/>
</dbReference>
<dbReference type="InterPro" id="IPR003663">
    <property type="entry name" value="Sugar/inositol_transpt"/>
</dbReference>
<feature type="transmembrane region" description="Helical" evidence="10">
    <location>
        <begin position="54"/>
        <end position="78"/>
    </location>
</feature>
<dbReference type="PANTHER" id="PTHR48022">
    <property type="entry name" value="PLASTIDIC GLUCOSE TRANSPORTER 4"/>
    <property type="match status" value="1"/>
</dbReference>
<comment type="caution">
    <text evidence="12">The sequence shown here is derived from an EMBL/GenBank/DDBJ whole genome shotgun (WGS) entry which is preliminary data.</text>
</comment>
<evidence type="ECO:0000256" key="8">
    <source>
        <dbReference type="RuleBase" id="RU003346"/>
    </source>
</evidence>
<protein>
    <recommendedName>
        <fullName evidence="11">Major facilitator superfamily (MFS) profile domain-containing protein</fullName>
    </recommendedName>
</protein>
<evidence type="ECO:0000256" key="1">
    <source>
        <dbReference type="ARBA" id="ARBA00004141"/>
    </source>
</evidence>
<evidence type="ECO:0000256" key="10">
    <source>
        <dbReference type="SAM" id="Phobius"/>
    </source>
</evidence>
<evidence type="ECO:0000256" key="9">
    <source>
        <dbReference type="SAM" id="MobiDB-lite"/>
    </source>
</evidence>
<comment type="similarity">
    <text evidence="2 8">Belongs to the major facilitator superfamily. Sugar transporter (TC 2.A.1.1) family.</text>
</comment>
<evidence type="ECO:0000256" key="4">
    <source>
        <dbReference type="ARBA" id="ARBA00022692"/>
    </source>
</evidence>
<dbReference type="InterPro" id="IPR036259">
    <property type="entry name" value="MFS_trans_sf"/>
</dbReference>
<feature type="transmembrane region" description="Helical" evidence="10">
    <location>
        <begin position="427"/>
        <end position="448"/>
    </location>
</feature>
<evidence type="ECO:0000256" key="7">
    <source>
        <dbReference type="ARBA" id="ARBA00049119"/>
    </source>
</evidence>
<comment type="catalytic activity">
    <reaction evidence="7">
        <text>myo-inositol(out) + H(+)(out) = myo-inositol(in) + H(+)(in)</text>
        <dbReference type="Rhea" id="RHEA:60364"/>
        <dbReference type="ChEBI" id="CHEBI:15378"/>
        <dbReference type="ChEBI" id="CHEBI:17268"/>
    </reaction>
</comment>
<comment type="subcellular location">
    <subcellularLocation>
        <location evidence="1">Membrane</location>
        <topology evidence="1">Multi-pass membrane protein</topology>
    </subcellularLocation>
</comment>
<proteinExistence type="inferred from homology"/>
<evidence type="ECO:0000256" key="3">
    <source>
        <dbReference type="ARBA" id="ARBA00022448"/>
    </source>
</evidence>
<sequence length="518" mass="58113">MTDHPTHRRRRLVGQSLLYSISVFASLGVFLFGYDQGVMSGIITGPYFRKYFNYPGPIETGTVVAVLEIGAFITSVAAGRVGDTIGRKGTLFIGAVVFTIGGAIQTFTIGFWSMLLGRIVSGFGVGLLSTIVPIYQSEISPPNHRGALACMEFTGNIIGYSSSVWTDYFCSFIDSDMSWRIPLFMQCVIGSILAAGSLLIPESPRRWLIDVGRESDGMRVLADLHDGDLHNPIAVAEYEEIKDKVREDRESGEARTYGVMWRKYKRRVLLAMSSQAFAQLNGINVISYYAPRVFEEAGWIGRQALLMTGINSLIYVLSTIPTWYLVDHWGRRAILLSGAVIMAAALVATGWWMYIDVPQTPNAVVICVIIFNAAFGYSWGPIPWLYPPEIMPLNVRAKGVSLSTATNWAFNFLVGEVTPYLQDLIEWRLYPMHGFFCISSFVLVYFLYPETKGIPLEEMDAVFGEEERESASDYASETVSLAPSRTSDRERGGRSVEPHWFFRLFRRTNYRYEPIQDE</sequence>
<feature type="domain" description="Major facilitator superfamily (MFS) profile" evidence="11">
    <location>
        <begin position="21"/>
        <end position="452"/>
    </location>
</feature>
<keyword evidence="6 10" id="KW-0472">Membrane</keyword>
<dbReference type="AlphaFoldDB" id="A0A8H7YA02"/>
<feature type="transmembrane region" description="Helical" evidence="10">
    <location>
        <begin position="360"/>
        <end position="379"/>
    </location>
</feature>
<organism evidence="12">
    <name type="scientific">Psilocybe cubensis</name>
    <name type="common">Psychedelic mushroom</name>
    <name type="synonym">Stropharia cubensis</name>
    <dbReference type="NCBI Taxonomy" id="181762"/>
    <lineage>
        <taxon>Eukaryota</taxon>
        <taxon>Fungi</taxon>
        <taxon>Dikarya</taxon>
        <taxon>Basidiomycota</taxon>
        <taxon>Agaricomycotina</taxon>
        <taxon>Agaricomycetes</taxon>
        <taxon>Agaricomycetidae</taxon>
        <taxon>Agaricales</taxon>
        <taxon>Agaricineae</taxon>
        <taxon>Strophariaceae</taxon>
        <taxon>Psilocybe</taxon>
    </lineage>
</organism>
<feature type="compositionally biased region" description="Polar residues" evidence="9">
    <location>
        <begin position="473"/>
        <end position="485"/>
    </location>
</feature>
<name>A0A8H7YA02_PSICU</name>
<dbReference type="InterPro" id="IPR005829">
    <property type="entry name" value="Sugar_transporter_CS"/>
</dbReference>
<feature type="transmembrane region" description="Helical" evidence="10">
    <location>
        <begin position="400"/>
        <end position="421"/>
    </location>
</feature>
<dbReference type="FunFam" id="1.20.1250.20:FF:000119">
    <property type="entry name" value="MFS monosaccharide transporter, putative"/>
    <property type="match status" value="1"/>
</dbReference>
<dbReference type="EMBL" id="JAFIQS010000001">
    <property type="protein sequence ID" value="KAG5174061.1"/>
    <property type="molecule type" value="Genomic_DNA"/>
</dbReference>
<accession>A0A8H7YA02</accession>
<dbReference type="InterPro" id="IPR050360">
    <property type="entry name" value="MFS_Sugar_Transporters"/>
</dbReference>
<dbReference type="GO" id="GO:0016020">
    <property type="term" value="C:membrane"/>
    <property type="evidence" value="ECO:0007669"/>
    <property type="project" value="UniProtKB-SubCell"/>
</dbReference>
<feature type="transmembrane region" description="Helical" evidence="10">
    <location>
        <begin position="90"/>
        <end position="109"/>
    </location>
</feature>
<evidence type="ECO:0000256" key="6">
    <source>
        <dbReference type="ARBA" id="ARBA00023136"/>
    </source>
</evidence>
<dbReference type="NCBIfam" id="TIGR00879">
    <property type="entry name" value="SP"/>
    <property type="match status" value="1"/>
</dbReference>
<reference evidence="12" key="1">
    <citation type="submission" date="2021-02" db="EMBL/GenBank/DDBJ databases">
        <title>Psilocybe cubensis genome.</title>
        <authorList>
            <person name="Mckernan K.J."/>
            <person name="Crawford S."/>
            <person name="Trippe A."/>
            <person name="Kane L.T."/>
            <person name="Mclaughlin S."/>
        </authorList>
    </citation>
    <scope>NUCLEOTIDE SEQUENCE [LARGE SCALE GENOMIC DNA]</scope>
    <source>
        <strain evidence="12">MGC-MH-2018</strain>
    </source>
</reference>
<feature type="transmembrane region" description="Helical" evidence="10">
    <location>
        <begin position="12"/>
        <end position="34"/>
    </location>
</feature>
<feature type="transmembrane region" description="Helical" evidence="10">
    <location>
        <begin position="177"/>
        <end position="200"/>
    </location>
</feature>
<dbReference type="GO" id="GO:0005351">
    <property type="term" value="F:carbohydrate:proton symporter activity"/>
    <property type="evidence" value="ECO:0007669"/>
    <property type="project" value="TreeGrafter"/>
</dbReference>
<evidence type="ECO:0000256" key="2">
    <source>
        <dbReference type="ARBA" id="ARBA00010992"/>
    </source>
</evidence>
<dbReference type="InterPro" id="IPR005828">
    <property type="entry name" value="MFS_sugar_transport-like"/>
</dbReference>
<evidence type="ECO:0000313" key="12">
    <source>
        <dbReference type="EMBL" id="KAG5174061.1"/>
    </source>
</evidence>
<dbReference type="PANTHER" id="PTHR48022:SF73">
    <property type="entry name" value="METABOLITE TRANSPORT PROTEIN YDL199C-RELATED"/>
    <property type="match status" value="1"/>
</dbReference>
<dbReference type="PROSITE" id="PS00217">
    <property type="entry name" value="SUGAR_TRANSPORT_2"/>
    <property type="match status" value="1"/>
</dbReference>